<dbReference type="PROSITE" id="PS51322">
    <property type="entry name" value="UEV"/>
    <property type="match status" value="1"/>
</dbReference>
<feature type="domain" description="UEV" evidence="10">
    <location>
        <begin position="1"/>
        <end position="132"/>
    </location>
</feature>
<evidence type="ECO:0000313" key="11">
    <source>
        <dbReference type="EMBL" id="KGL82811.1"/>
    </source>
</evidence>
<evidence type="ECO:0000256" key="8">
    <source>
        <dbReference type="SAM" id="Coils"/>
    </source>
</evidence>
<dbReference type="InterPro" id="IPR017916">
    <property type="entry name" value="SB_dom"/>
</dbReference>
<dbReference type="GO" id="GO:0008333">
    <property type="term" value="P:endosome to lysosome transport"/>
    <property type="evidence" value="ECO:0007669"/>
    <property type="project" value="TreeGrafter"/>
</dbReference>
<proteinExistence type="inferred from homology"/>
<dbReference type="AlphaFoldDB" id="A0A099ZLR0"/>
<evidence type="ECO:0000256" key="5">
    <source>
        <dbReference type="ARBA" id="ARBA00022927"/>
    </source>
</evidence>
<dbReference type="Gene3D" id="6.10.250.370">
    <property type="match status" value="1"/>
</dbReference>
<dbReference type="Gene3D" id="3.10.110.10">
    <property type="entry name" value="Ubiquitin Conjugating Enzyme"/>
    <property type="match status" value="1"/>
</dbReference>
<dbReference type="GO" id="GO:0006355">
    <property type="term" value="P:regulation of DNA-templated transcription"/>
    <property type="evidence" value="ECO:0007669"/>
    <property type="project" value="UniProtKB-ARBA"/>
</dbReference>
<dbReference type="GO" id="GO:0015031">
    <property type="term" value="P:protein transport"/>
    <property type="evidence" value="ECO:0007669"/>
    <property type="project" value="UniProtKB-UniRule"/>
</dbReference>
<dbReference type="PANTHER" id="PTHR23306">
    <property type="entry name" value="TUMOR SUSCEPTIBILITY GENE 101 PROTEIN-RELATED"/>
    <property type="match status" value="1"/>
</dbReference>
<name>A0A099ZLR0_TINGU</name>
<keyword evidence="6 8" id="KW-0175">Coiled coil</keyword>
<dbReference type="SMART" id="SM00212">
    <property type="entry name" value="UBCc"/>
    <property type="match status" value="1"/>
</dbReference>
<keyword evidence="12" id="KW-1185">Reference proteome</keyword>
<keyword evidence="4" id="KW-0967">Endosome</keyword>
<dbReference type="CDD" id="cd11685">
    <property type="entry name" value="UEV_TSG101-like"/>
    <property type="match status" value="1"/>
</dbReference>
<dbReference type="Pfam" id="PF05743">
    <property type="entry name" value="UEV"/>
    <property type="match status" value="1"/>
</dbReference>
<organism evidence="11 12">
    <name type="scientific">Tinamus guttatus</name>
    <name type="common">White-throated tinamou</name>
    <dbReference type="NCBI Taxonomy" id="94827"/>
    <lineage>
        <taxon>Eukaryota</taxon>
        <taxon>Metazoa</taxon>
        <taxon>Chordata</taxon>
        <taxon>Craniata</taxon>
        <taxon>Vertebrata</taxon>
        <taxon>Euteleostomi</taxon>
        <taxon>Archelosauria</taxon>
        <taxon>Archosauria</taxon>
        <taxon>Dinosauria</taxon>
        <taxon>Saurischia</taxon>
        <taxon>Theropoda</taxon>
        <taxon>Coelurosauria</taxon>
        <taxon>Aves</taxon>
        <taxon>Palaeognathae</taxon>
        <taxon>Tinamiformes</taxon>
        <taxon>Tinamidae</taxon>
        <taxon>Tinamus</taxon>
    </lineage>
</organism>
<dbReference type="SUPFAM" id="SSF140111">
    <property type="entry name" value="Endosomal sorting complex assembly domain"/>
    <property type="match status" value="1"/>
</dbReference>
<evidence type="ECO:0000256" key="2">
    <source>
        <dbReference type="ARBA" id="ARBA00009594"/>
    </source>
</evidence>
<protein>
    <submittedName>
        <fullName evidence="11">Tumor susceptibility 101</fullName>
    </submittedName>
</protein>
<dbReference type="GO" id="GO:0043130">
    <property type="term" value="F:ubiquitin binding"/>
    <property type="evidence" value="ECO:0007669"/>
    <property type="project" value="TreeGrafter"/>
</dbReference>
<feature type="non-terminal residue" evidence="11">
    <location>
        <position position="1"/>
    </location>
</feature>
<dbReference type="Pfam" id="PF09454">
    <property type="entry name" value="Vps23_core"/>
    <property type="match status" value="1"/>
</dbReference>
<dbReference type="PANTHER" id="PTHR23306:SF17">
    <property type="entry name" value="TUMOR SUSCEPTIBILITY GENE 101 PROTEIN"/>
    <property type="match status" value="1"/>
</dbReference>
<comment type="subcellular location">
    <subcellularLocation>
        <location evidence="1">Endosome</location>
    </subcellularLocation>
</comment>
<dbReference type="InterPro" id="IPR016135">
    <property type="entry name" value="UBQ-conjugating_enzyme/RWD"/>
</dbReference>
<dbReference type="FunFam" id="3.10.110.10:FF:000040">
    <property type="entry name" value="tumor susceptibility gene 101 protein"/>
    <property type="match status" value="1"/>
</dbReference>
<evidence type="ECO:0000259" key="10">
    <source>
        <dbReference type="PROSITE" id="PS51322"/>
    </source>
</evidence>
<dbReference type="GO" id="GO:0000813">
    <property type="term" value="C:ESCRT I complex"/>
    <property type="evidence" value="ECO:0007669"/>
    <property type="project" value="TreeGrafter"/>
</dbReference>
<dbReference type="Gene3D" id="6.10.140.820">
    <property type="match status" value="1"/>
</dbReference>
<gene>
    <name evidence="11" type="ORF">N309_07605</name>
</gene>
<dbReference type="Proteomes" id="UP000053641">
    <property type="component" value="Unassembled WGS sequence"/>
</dbReference>
<evidence type="ECO:0000256" key="3">
    <source>
        <dbReference type="ARBA" id="ARBA00022448"/>
    </source>
</evidence>
<evidence type="ECO:0000313" key="12">
    <source>
        <dbReference type="Proteomes" id="UP000053641"/>
    </source>
</evidence>
<dbReference type="STRING" id="94827.A0A099ZLR0"/>
<accession>A0A099ZLR0</accession>
<feature type="non-terminal residue" evidence="11">
    <location>
        <position position="378"/>
    </location>
</feature>
<dbReference type="InterPro" id="IPR037202">
    <property type="entry name" value="ESCRT_assembly_dom"/>
</dbReference>
<sequence>QYKYRDLTVQETSSVITQYKDLKPVMDSYVFNDGSSRELMSLSGTIPVPYRGNTYNIPICLWLLDTYPFNPPICFVKPTSSMTIKTGKHVDANGKIYLPYLHEWKHPQSDLLELIQVMIVVFGEEPPVFSRPTVSPAYPPYQATGPPNASYMPGMAGGISSYPPGHTPNPSYPGYPYPAGVPFPATTSVPHYPSQPPVTTVGPSRDGTISEDTIRASLISAVSDKLRWRMKEEMDRAQAELNALKRTEEDLKKGHQKLEEMVTRLDQEVAEVDKSIEILKKKDEELSSALEKMESQSENNDIDEVIIPTAPLYKQILNLYAEENATEDTIFYLGEALRRGVIDLDVFLKHVRLLSRKQFQLRALMQKARKTAGLSDLY</sequence>
<evidence type="ECO:0000256" key="4">
    <source>
        <dbReference type="ARBA" id="ARBA00022753"/>
    </source>
</evidence>
<evidence type="ECO:0000256" key="1">
    <source>
        <dbReference type="ARBA" id="ARBA00004177"/>
    </source>
</evidence>
<keyword evidence="3 7" id="KW-0813">Transport</keyword>
<reference evidence="11 12" key="1">
    <citation type="submission" date="2014-06" db="EMBL/GenBank/DDBJ databases">
        <title>Genome evolution of avian class.</title>
        <authorList>
            <person name="Zhang G."/>
            <person name="Li C."/>
        </authorList>
    </citation>
    <scope>NUCLEOTIDE SEQUENCE [LARGE SCALE GENOMIC DNA]</scope>
    <source>
        <strain evidence="11">BGI_N309</strain>
    </source>
</reference>
<dbReference type="GO" id="GO:0005634">
    <property type="term" value="C:nucleus"/>
    <property type="evidence" value="ECO:0007669"/>
    <property type="project" value="UniProtKB-ARBA"/>
</dbReference>
<evidence type="ECO:0000256" key="7">
    <source>
        <dbReference type="PROSITE-ProRule" id="PRU00644"/>
    </source>
</evidence>
<evidence type="ECO:0000256" key="6">
    <source>
        <dbReference type="ARBA" id="ARBA00023054"/>
    </source>
</evidence>
<dbReference type="PROSITE" id="PS51312">
    <property type="entry name" value="SB"/>
    <property type="match status" value="1"/>
</dbReference>
<comment type="similarity">
    <text evidence="2">Belongs to the ubiquitin-conjugating enzyme family. UEV subfamily.</text>
</comment>
<keyword evidence="5 7" id="KW-0653">Protein transport</keyword>
<dbReference type="EMBL" id="KL895608">
    <property type="protein sequence ID" value="KGL82811.1"/>
    <property type="molecule type" value="Genomic_DNA"/>
</dbReference>
<feature type="coiled-coil region" evidence="8">
    <location>
        <begin position="227"/>
        <end position="299"/>
    </location>
</feature>
<feature type="domain" description="SB" evidence="9">
    <location>
        <begin position="310"/>
        <end position="378"/>
    </location>
</feature>
<dbReference type="SUPFAM" id="SSF54495">
    <property type="entry name" value="UBC-like"/>
    <property type="match status" value="1"/>
</dbReference>
<evidence type="ECO:0000259" key="9">
    <source>
        <dbReference type="PROSITE" id="PS51312"/>
    </source>
</evidence>
<dbReference type="InterPro" id="IPR052070">
    <property type="entry name" value="ESCRT-I_UEV_domain"/>
</dbReference>
<dbReference type="InterPro" id="IPR008883">
    <property type="entry name" value="UEV_N"/>
</dbReference>